<keyword evidence="6 7" id="KW-0472">Membrane</keyword>
<evidence type="ECO:0000256" key="5">
    <source>
        <dbReference type="ARBA" id="ARBA00022989"/>
    </source>
</evidence>
<evidence type="ECO:0000313" key="9">
    <source>
        <dbReference type="EMBL" id="MBM6923996.1"/>
    </source>
</evidence>
<feature type="transmembrane region" description="Helical" evidence="7">
    <location>
        <begin position="146"/>
        <end position="169"/>
    </location>
</feature>
<dbReference type="Pfam" id="PF00528">
    <property type="entry name" value="BPD_transp_1"/>
    <property type="match status" value="1"/>
</dbReference>
<dbReference type="SUPFAM" id="SSF161098">
    <property type="entry name" value="MetI-like"/>
    <property type="match status" value="1"/>
</dbReference>
<evidence type="ECO:0000256" key="1">
    <source>
        <dbReference type="ARBA" id="ARBA00004651"/>
    </source>
</evidence>
<proteinExistence type="inferred from homology"/>
<evidence type="ECO:0000256" key="2">
    <source>
        <dbReference type="ARBA" id="ARBA00022448"/>
    </source>
</evidence>
<name>A0ABS2GQV6_9FIRM</name>
<dbReference type="PANTHER" id="PTHR43227">
    <property type="entry name" value="BLL4140 PROTEIN"/>
    <property type="match status" value="1"/>
</dbReference>
<keyword evidence="2 7" id="KW-0813">Transport</keyword>
<organism evidence="9 10">
    <name type="scientific">Hydrogenoanaerobacterium saccharovorans</name>
    <dbReference type="NCBI Taxonomy" id="474960"/>
    <lineage>
        <taxon>Bacteria</taxon>
        <taxon>Bacillati</taxon>
        <taxon>Bacillota</taxon>
        <taxon>Clostridia</taxon>
        <taxon>Eubacteriales</taxon>
        <taxon>Oscillospiraceae</taxon>
        <taxon>Hydrogenoanaerobacterium</taxon>
    </lineage>
</organism>
<dbReference type="InterPro" id="IPR035906">
    <property type="entry name" value="MetI-like_sf"/>
</dbReference>
<comment type="subcellular location">
    <subcellularLocation>
        <location evidence="1 7">Cell membrane</location>
        <topology evidence="1 7">Multi-pass membrane protein</topology>
    </subcellularLocation>
</comment>
<evidence type="ECO:0000313" key="10">
    <source>
        <dbReference type="Proteomes" id="UP000724149"/>
    </source>
</evidence>
<evidence type="ECO:0000259" key="8">
    <source>
        <dbReference type="PROSITE" id="PS50928"/>
    </source>
</evidence>
<dbReference type="EMBL" id="JACSNR010000009">
    <property type="protein sequence ID" value="MBM6923996.1"/>
    <property type="molecule type" value="Genomic_DNA"/>
</dbReference>
<dbReference type="CDD" id="cd06261">
    <property type="entry name" value="TM_PBP2"/>
    <property type="match status" value="1"/>
</dbReference>
<comment type="caution">
    <text evidence="9">The sequence shown here is derived from an EMBL/GenBank/DDBJ whole genome shotgun (WGS) entry which is preliminary data.</text>
</comment>
<feature type="domain" description="ABC transmembrane type-1" evidence="8">
    <location>
        <begin position="65"/>
        <end position="280"/>
    </location>
</feature>
<keyword evidence="5 7" id="KW-1133">Transmembrane helix</keyword>
<feature type="transmembrane region" description="Helical" evidence="7">
    <location>
        <begin position="106"/>
        <end position="126"/>
    </location>
</feature>
<dbReference type="PROSITE" id="PS50928">
    <property type="entry name" value="ABC_TM1"/>
    <property type="match status" value="1"/>
</dbReference>
<dbReference type="InterPro" id="IPR050809">
    <property type="entry name" value="UgpAE/MalFG_permease"/>
</dbReference>
<evidence type="ECO:0000256" key="7">
    <source>
        <dbReference type="RuleBase" id="RU363032"/>
    </source>
</evidence>
<sequence length="292" mass="32790">MRQKNMQAYLFLSPFLVFITVLYILPAILTVIMAFTSLDSAFIWKFNGINNFRKILMDPNTPIIAWNTVKYVGITIFLTVVLDLFFAIMTTYFIRDERKGNIFKSILMIPMITPGVVYSVLWLWLLEATPNGLANKVYMALGGSEPLNWIAQYPFVIIIAATLLTSIAYGTTVFSSAVKSIPENQFRAARVDGAGEWEIVRNIILPNLRFHITFIALWETLGLLTNYVTIMLITNGGPGVQTEVWALSAYHKAFSDSQYGYGAAISLVLIVVVMVLMLVIGAVMHHQEKSRS</sequence>
<feature type="transmembrane region" description="Helical" evidence="7">
    <location>
        <begin position="71"/>
        <end position="94"/>
    </location>
</feature>
<dbReference type="InterPro" id="IPR000515">
    <property type="entry name" value="MetI-like"/>
</dbReference>
<gene>
    <name evidence="9" type="ORF">H9X81_09895</name>
</gene>
<accession>A0ABS2GQV6</accession>
<evidence type="ECO:0000256" key="6">
    <source>
        <dbReference type="ARBA" id="ARBA00023136"/>
    </source>
</evidence>
<reference evidence="9 10" key="1">
    <citation type="journal article" date="2021" name="Sci. Rep.">
        <title>The distribution of antibiotic resistance genes in chicken gut microbiota commensals.</title>
        <authorList>
            <person name="Juricova H."/>
            <person name="Matiasovicova J."/>
            <person name="Kubasova T."/>
            <person name="Cejkova D."/>
            <person name="Rychlik I."/>
        </authorList>
    </citation>
    <scope>NUCLEOTIDE SEQUENCE [LARGE SCALE GENOMIC DNA]</scope>
    <source>
        <strain evidence="9 10">An564</strain>
    </source>
</reference>
<dbReference type="Proteomes" id="UP000724149">
    <property type="component" value="Unassembled WGS sequence"/>
</dbReference>
<feature type="transmembrane region" description="Helical" evidence="7">
    <location>
        <begin position="259"/>
        <end position="284"/>
    </location>
</feature>
<keyword evidence="4 7" id="KW-0812">Transmembrane</keyword>
<keyword evidence="10" id="KW-1185">Reference proteome</keyword>
<protein>
    <submittedName>
        <fullName evidence="9">Sugar ABC transporter permease</fullName>
    </submittedName>
</protein>
<dbReference type="PANTHER" id="PTHR43227:SF11">
    <property type="entry name" value="BLL4140 PROTEIN"/>
    <property type="match status" value="1"/>
</dbReference>
<feature type="transmembrane region" description="Helical" evidence="7">
    <location>
        <begin position="210"/>
        <end position="233"/>
    </location>
</feature>
<dbReference type="Gene3D" id="1.10.3720.10">
    <property type="entry name" value="MetI-like"/>
    <property type="match status" value="1"/>
</dbReference>
<keyword evidence="3" id="KW-1003">Cell membrane</keyword>
<comment type="similarity">
    <text evidence="7">Belongs to the binding-protein-dependent transport system permease family.</text>
</comment>
<feature type="transmembrane region" description="Helical" evidence="7">
    <location>
        <begin position="12"/>
        <end position="35"/>
    </location>
</feature>
<evidence type="ECO:0000256" key="3">
    <source>
        <dbReference type="ARBA" id="ARBA00022475"/>
    </source>
</evidence>
<evidence type="ECO:0000256" key="4">
    <source>
        <dbReference type="ARBA" id="ARBA00022692"/>
    </source>
</evidence>